<accession>A0A6A6KXW3</accession>
<evidence type="ECO:0000259" key="7">
    <source>
        <dbReference type="Pfam" id="PF02781"/>
    </source>
</evidence>
<protein>
    <recommendedName>
        <fullName evidence="10">Glucose-6-phosphate 1-dehydrogenase</fullName>
    </recommendedName>
</protein>
<dbReference type="Gene3D" id="3.30.360.10">
    <property type="entry name" value="Dihydrodipicolinate Reductase, domain 2"/>
    <property type="match status" value="1"/>
</dbReference>
<dbReference type="SUPFAM" id="SSF51735">
    <property type="entry name" value="NAD(P)-binding Rossmann-fold domains"/>
    <property type="match status" value="1"/>
</dbReference>
<dbReference type="GO" id="GO:0009570">
    <property type="term" value="C:chloroplast stroma"/>
    <property type="evidence" value="ECO:0007669"/>
    <property type="project" value="TreeGrafter"/>
</dbReference>
<dbReference type="InterPro" id="IPR036291">
    <property type="entry name" value="NAD(P)-bd_dom_sf"/>
</dbReference>
<comment type="caution">
    <text evidence="8">The sequence shown here is derived from an EMBL/GenBank/DDBJ whole genome shotgun (WGS) entry which is preliminary data.</text>
</comment>
<dbReference type="Pfam" id="PF02781">
    <property type="entry name" value="G6PD_C"/>
    <property type="match status" value="1"/>
</dbReference>
<dbReference type="Gene3D" id="3.40.50.720">
    <property type="entry name" value="NAD(P)-binding Rossmann-like Domain"/>
    <property type="match status" value="1"/>
</dbReference>
<feature type="region of interest" description="Disordered" evidence="5">
    <location>
        <begin position="472"/>
        <end position="511"/>
    </location>
</feature>
<dbReference type="EMBL" id="JAAGAX010000014">
    <property type="protein sequence ID" value="KAF2292916.1"/>
    <property type="molecule type" value="Genomic_DNA"/>
</dbReference>
<evidence type="ECO:0000313" key="9">
    <source>
        <dbReference type="Proteomes" id="UP000467840"/>
    </source>
</evidence>
<dbReference type="InterPro" id="IPR022675">
    <property type="entry name" value="G6P_DH_C"/>
</dbReference>
<dbReference type="PANTHER" id="PTHR23429">
    <property type="entry name" value="GLUCOSE-6-PHOSPHATE 1-DEHYDROGENASE G6PD"/>
    <property type="match status" value="1"/>
</dbReference>
<dbReference type="PRINTS" id="PR00079">
    <property type="entry name" value="G6PDHDRGNASE"/>
</dbReference>
<evidence type="ECO:0000313" key="8">
    <source>
        <dbReference type="EMBL" id="KAF2292916.1"/>
    </source>
</evidence>
<feature type="domain" description="Glucose-6-phosphate dehydrogenase NAD-binding" evidence="6">
    <location>
        <begin position="614"/>
        <end position="712"/>
    </location>
</feature>
<dbReference type="AlphaFoldDB" id="A0A6A6KXW3"/>
<dbReference type="GO" id="GO:0009051">
    <property type="term" value="P:pentose-phosphate shunt, oxidative branch"/>
    <property type="evidence" value="ECO:0007669"/>
    <property type="project" value="TreeGrafter"/>
</dbReference>
<evidence type="ECO:0000256" key="4">
    <source>
        <dbReference type="ARBA" id="ARBA00023277"/>
    </source>
</evidence>
<dbReference type="FunFam" id="3.30.360.10:FF:000018">
    <property type="entry name" value="Glucose-6-phosphate 1-dehydrogenase"/>
    <property type="match status" value="1"/>
</dbReference>
<name>A0A6A6KXW3_HEVBR</name>
<evidence type="ECO:0000256" key="1">
    <source>
        <dbReference type="ARBA" id="ARBA00009975"/>
    </source>
</evidence>
<dbReference type="GO" id="GO:0050661">
    <property type="term" value="F:NADP binding"/>
    <property type="evidence" value="ECO:0007669"/>
    <property type="project" value="InterPro"/>
</dbReference>
<evidence type="ECO:0000256" key="2">
    <source>
        <dbReference type="ARBA" id="ARBA00022526"/>
    </source>
</evidence>
<dbReference type="InterPro" id="IPR022674">
    <property type="entry name" value="G6P_DH_NAD-bd"/>
</dbReference>
<dbReference type="PANTHER" id="PTHR23429:SF11">
    <property type="entry name" value="GLUCOSE-6-PHOSPHATE 1-DEHYDROGENASE 2, CHLOROPLASTIC"/>
    <property type="match status" value="1"/>
</dbReference>
<keyword evidence="9" id="KW-1185">Reference proteome</keyword>
<reference evidence="8 9" key="1">
    <citation type="journal article" date="2020" name="Mol. Plant">
        <title>The Chromosome-Based Rubber Tree Genome Provides New Insights into Spurge Genome Evolution and Rubber Biosynthesis.</title>
        <authorList>
            <person name="Liu J."/>
            <person name="Shi C."/>
            <person name="Shi C.C."/>
            <person name="Li W."/>
            <person name="Zhang Q.J."/>
            <person name="Zhang Y."/>
            <person name="Li K."/>
            <person name="Lu H.F."/>
            <person name="Shi C."/>
            <person name="Zhu S.T."/>
            <person name="Xiao Z.Y."/>
            <person name="Nan H."/>
            <person name="Yue Y."/>
            <person name="Zhu X.G."/>
            <person name="Wu Y."/>
            <person name="Hong X.N."/>
            <person name="Fan G.Y."/>
            <person name="Tong Y."/>
            <person name="Zhang D."/>
            <person name="Mao C.L."/>
            <person name="Liu Y.L."/>
            <person name="Hao S.J."/>
            <person name="Liu W.Q."/>
            <person name="Lv M.Q."/>
            <person name="Zhang H.B."/>
            <person name="Liu Y."/>
            <person name="Hu-Tang G.R."/>
            <person name="Wang J.P."/>
            <person name="Wang J.H."/>
            <person name="Sun Y.H."/>
            <person name="Ni S.B."/>
            <person name="Chen W.B."/>
            <person name="Zhang X.C."/>
            <person name="Jiao Y.N."/>
            <person name="Eichler E.E."/>
            <person name="Li G.H."/>
            <person name="Liu X."/>
            <person name="Gao L.Z."/>
        </authorList>
    </citation>
    <scope>NUCLEOTIDE SEQUENCE [LARGE SCALE GENOMIC DNA]</scope>
    <source>
        <strain evidence="9">cv. GT1</strain>
        <tissue evidence="8">Leaf</tissue>
    </source>
</reference>
<sequence length="1027" mass="116978">MGKLLCDSTAVAETTFQPSSPVLHWRDPNGVSHEGVDLVDQSVMTTTTTTWEDVIGLEEQQRRHLQKLQTKGVLWKHPGDGNKDSTLPSSLLRSVVFRLSHGGEVLPDGNCLFTASQRAMMAREMDARELRRRTVRRFSEDFGSASDEEKEVINDAIKHMYSPDLKSGWGIHVVQEVKLLAKKEDRVNLDSAIDELLKLGMQREMAAESIYKERCLPVNDGPSWAKYMSISGSTDDDYDIITLQYTEEGLLSVDENREGHAAAFGDDIAIECLANEFKREIYVVQAHGSDAMVDEENCVFFLPHRPRSEICELPFFLFMKGTGWCGAGADHYEPLIAHPSSLVSNEKEDKSMFFLLRALESISCRLLFTVLEFCEVDLSRLESILVGSHSSPAGEIYDEYVERSRNLRGVPSSATLQEKEVELNLNEEKRVTIVQDEQVKEEIKQVIEETETEEFHEVEAEAQEEEVHQVETEAQEEVEAEAEAKANQTEIEEEYEEEKERDGEEETALPAEELKRRVEEFIARQFQRINFSSSGIPKRLLPAKVFSQSRKNSYPDVVLMQDGAVAIPVNPLENETSFKKVKDGLLSSITSAKELKETAGFDMNKNESTVSITVVGASGDLAKKKIFPALFALYYEDCLPKHFTVFGYARSKMTDAELRNMVSKTLTCRIDKRENCSEKMDQFLKRCFYHSGQYDSQENFTELDKKLKEHEDRPLFRKRAGGKPICSPLLQSHFEPLWSRQYIRNVQLIFSEDFGTEGRGGYFDHYGIIRDIMQNHLLQILALFAMETPVSLDAEDIRNEKVKVLRSMRPIRLEDVVIGQYKSHIKGGITYPAYTDDKTVPKDSLTPTFAAAALFIDNARWDGVPFLMKAGKALHNKRAEIRVQFRHVPGNLYNRNFGTDLDRGTNELVIRVQPDEAIYLKINNKVPGLGMRLDHSNLNLHYAARYSKEIPDAYERLLLDAIEGERRLFIRSDELDAAWSLFTPVLKELEEKKIIPEYYPYGSRGPVGAHYLAARYNVRWGDLGIEQ</sequence>
<organism evidence="8 9">
    <name type="scientific">Hevea brasiliensis</name>
    <name type="common">Para rubber tree</name>
    <name type="synonym">Siphonia brasiliensis</name>
    <dbReference type="NCBI Taxonomy" id="3981"/>
    <lineage>
        <taxon>Eukaryota</taxon>
        <taxon>Viridiplantae</taxon>
        <taxon>Streptophyta</taxon>
        <taxon>Embryophyta</taxon>
        <taxon>Tracheophyta</taxon>
        <taxon>Spermatophyta</taxon>
        <taxon>Magnoliopsida</taxon>
        <taxon>eudicotyledons</taxon>
        <taxon>Gunneridae</taxon>
        <taxon>Pentapetalae</taxon>
        <taxon>rosids</taxon>
        <taxon>fabids</taxon>
        <taxon>Malpighiales</taxon>
        <taxon>Euphorbiaceae</taxon>
        <taxon>Crotonoideae</taxon>
        <taxon>Micrandreae</taxon>
        <taxon>Hevea</taxon>
    </lineage>
</organism>
<feature type="compositionally biased region" description="Acidic residues" evidence="5">
    <location>
        <begin position="490"/>
        <end position="507"/>
    </location>
</feature>
<keyword evidence="4" id="KW-0119">Carbohydrate metabolism</keyword>
<dbReference type="GO" id="GO:0004345">
    <property type="term" value="F:glucose-6-phosphate dehydrogenase activity"/>
    <property type="evidence" value="ECO:0007669"/>
    <property type="project" value="InterPro"/>
</dbReference>
<dbReference type="Pfam" id="PF00479">
    <property type="entry name" value="G6PD_N"/>
    <property type="match status" value="1"/>
</dbReference>
<evidence type="ECO:0000259" key="6">
    <source>
        <dbReference type="Pfam" id="PF00479"/>
    </source>
</evidence>
<dbReference type="HAMAP" id="MF_00966">
    <property type="entry name" value="G6PD"/>
    <property type="match status" value="1"/>
</dbReference>
<dbReference type="SUPFAM" id="SSF55347">
    <property type="entry name" value="Glyceraldehyde-3-phosphate dehydrogenase-like, C-terminal domain"/>
    <property type="match status" value="1"/>
</dbReference>
<feature type="domain" description="Glucose-6-phosphate dehydrogenase C-terminal" evidence="7">
    <location>
        <begin position="733"/>
        <end position="1020"/>
    </location>
</feature>
<dbReference type="GO" id="GO:0006006">
    <property type="term" value="P:glucose metabolic process"/>
    <property type="evidence" value="ECO:0007669"/>
    <property type="project" value="UniProtKB-KW"/>
</dbReference>
<gene>
    <name evidence="8" type="ORF">GH714_029832</name>
</gene>
<comment type="similarity">
    <text evidence="1">Belongs to the glucose-6-phosphate dehydrogenase family.</text>
</comment>
<proteinExistence type="inferred from homology"/>
<dbReference type="Proteomes" id="UP000467840">
    <property type="component" value="Chromosome 13"/>
</dbReference>
<evidence type="ECO:0000256" key="3">
    <source>
        <dbReference type="ARBA" id="ARBA00022857"/>
    </source>
</evidence>
<evidence type="ECO:0008006" key="10">
    <source>
        <dbReference type="Google" id="ProtNLM"/>
    </source>
</evidence>
<dbReference type="InterPro" id="IPR001282">
    <property type="entry name" value="G6P_DH"/>
</dbReference>
<keyword evidence="2" id="KW-0313">Glucose metabolism</keyword>
<evidence type="ECO:0000256" key="5">
    <source>
        <dbReference type="SAM" id="MobiDB-lite"/>
    </source>
</evidence>
<keyword evidence="3" id="KW-0521">NADP</keyword>